<dbReference type="Pfam" id="PF02137">
    <property type="entry name" value="A_deamin"/>
    <property type="match status" value="1"/>
</dbReference>
<keyword evidence="4" id="KW-0862">Zinc</keyword>
<evidence type="ECO:0000256" key="5">
    <source>
        <dbReference type="ARBA" id="ARBA00037026"/>
    </source>
</evidence>
<proteinExistence type="inferred from homology"/>
<keyword evidence="2" id="KW-0479">Metal-binding</keyword>
<dbReference type="GO" id="GO:0046872">
    <property type="term" value="F:metal ion binding"/>
    <property type="evidence" value="ECO:0007669"/>
    <property type="project" value="UniProtKB-KW"/>
</dbReference>
<evidence type="ECO:0000256" key="10">
    <source>
        <dbReference type="ARBA" id="ARBA00041760"/>
    </source>
</evidence>
<evidence type="ECO:0000259" key="13">
    <source>
        <dbReference type="PROSITE" id="PS50141"/>
    </source>
</evidence>
<evidence type="ECO:0000256" key="9">
    <source>
        <dbReference type="ARBA" id="ARBA00040502"/>
    </source>
</evidence>
<comment type="caution">
    <text evidence="14">The sequence shown here is derived from an EMBL/GenBank/DDBJ whole genome shotgun (WGS) entry which is preliminary data.</text>
</comment>
<organism evidence="14 15">
    <name type="scientific">Skeletonema marinoi</name>
    <dbReference type="NCBI Taxonomy" id="267567"/>
    <lineage>
        <taxon>Eukaryota</taxon>
        <taxon>Sar</taxon>
        <taxon>Stramenopiles</taxon>
        <taxon>Ochrophyta</taxon>
        <taxon>Bacillariophyta</taxon>
        <taxon>Coscinodiscophyceae</taxon>
        <taxon>Thalassiosirophycidae</taxon>
        <taxon>Thalassiosirales</taxon>
        <taxon>Skeletonemataceae</taxon>
        <taxon>Skeletonema</taxon>
        <taxon>Skeletonema marinoi-dohrnii complex</taxon>
    </lineage>
</organism>
<accession>A0AAD8XVM9</accession>
<dbReference type="EC" id="3.5.4.34" evidence="8"/>
<dbReference type="Proteomes" id="UP001224775">
    <property type="component" value="Unassembled WGS sequence"/>
</dbReference>
<feature type="region of interest" description="Disordered" evidence="12">
    <location>
        <begin position="74"/>
        <end position="95"/>
    </location>
</feature>
<dbReference type="InterPro" id="IPR002466">
    <property type="entry name" value="A_deamin"/>
</dbReference>
<gene>
    <name evidence="14" type="ORF">QTG54_014579</name>
</gene>
<dbReference type="GO" id="GO:0003723">
    <property type="term" value="F:RNA binding"/>
    <property type="evidence" value="ECO:0007669"/>
    <property type="project" value="InterPro"/>
</dbReference>
<dbReference type="PANTHER" id="PTHR46516:SF1">
    <property type="entry name" value="TRNA-SPECIFIC ADENOSINE DEAMINASE 1"/>
    <property type="match status" value="1"/>
</dbReference>
<evidence type="ECO:0000256" key="1">
    <source>
        <dbReference type="ARBA" id="ARBA00022694"/>
    </source>
</evidence>
<dbReference type="PANTHER" id="PTHR46516">
    <property type="entry name" value="TRNA-SPECIFIC ADENOSINE DEAMINASE 1"/>
    <property type="match status" value="1"/>
</dbReference>
<dbReference type="GO" id="GO:0008033">
    <property type="term" value="P:tRNA processing"/>
    <property type="evidence" value="ECO:0007669"/>
    <property type="project" value="UniProtKB-KW"/>
</dbReference>
<keyword evidence="1" id="KW-0819">tRNA processing</keyword>
<evidence type="ECO:0000313" key="14">
    <source>
        <dbReference type="EMBL" id="KAK1734706.1"/>
    </source>
</evidence>
<sequence>MTATLSDQIAQCALNHYHTVLPSNGGKPQSTEWTVYAAIVACRQHPNDSNDQDELWVVSCATGSKCTSIRPVVSSLPTQTSQKQGRKRPHSDLSSEVDDDKICACYDGMVLKDSHAETLARRGLMAVLWDEVENLLQNEPTPRPLLEAISASESRQQFQLRNDTSLHMYISDNPCGDATIYRIKKSSSNSTDQPETSINFTGAKIILSDSNGQSVVKQDESISSTLTCSSAADTVITVGREDVQQLGALRLKSSRSNIPSHLRSMSMSCSDKLVRWGVLGLGGALLSMYIPNPIVLSSICVSKDPRAVDGNADLGQLDALRRAIKERIECALMSIAEKEKGWNVNPPEVAVVTDVFENSKSSSEFRHDTKMNALAHNTPNNKGRVKKESVCGMSINWHQTIVQEAANAEVTIGATGLKRGKKPKCPTDVINTASRLSRYHFALRCGKRDPVSSKTETDGHYSSYRKYKQITSTHLLTRVATLALSGGGPLAGWVRSSSQDDFELPHE</sequence>
<feature type="domain" description="A to I editase" evidence="13">
    <location>
        <begin position="107"/>
        <end position="444"/>
    </location>
</feature>
<evidence type="ECO:0000256" key="4">
    <source>
        <dbReference type="ARBA" id="ARBA00022833"/>
    </source>
</evidence>
<evidence type="ECO:0000256" key="11">
    <source>
        <dbReference type="ARBA" id="ARBA00047635"/>
    </source>
</evidence>
<keyword evidence="3 14" id="KW-0378">Hydrolase</keyword>
<comment type="catalytic activity">
    <reaction evidence="11">
        <text>adenosine(37) in tRNA(Ala) + H2O + H(+) = inosine(37) in tRNA(Ala) + NH4(+)</text>
        <dbReference type="Rhea" id="RHEA:50968"/>
        <dbReference type="Rhea" id="RHEA-COMP:12855"/>
        <dbReference type="Rhea" id="RHEA-COMP:12856"/>
        <dbReference type="ChEBI" id="CHEBI:15377"/>
        <dbReference type="ChEBI" id="CHEBI:15378"/>
        <dbReference type="ChEBI" id="CHEBI:28938"/>
        <dbReference type="ChEBI" id="CHEBI:74411"/>
        <dbReference type="ChEBI" id="CHEBI:82852"/>
        <dbReference type="EC" id="3.5.4.34"/>
    </reaction>
</comment>
<evidence type="ECO:0000256" key="12">
    <source>
        <dbReference type="SAM" id="MobiDB-lite"/>
    </source>
</evidence>
<evidence type="ECO:0000256" key="3">
    <source>
        <dbReference type="ARBA" id="ARBA00022801"/>
    </source>
</evidence>
<dbReference type="GO" id="GO:0043829">
    <property type="term" value="F:tRNA-specific adenosine-37 deaminase activity"/>
    <property type="evidence" value="ECO:0007669"/>
    <property type="project" value="UniProtKB-EC"/>
</dbReference>
<comment type="function">
    <text evidence="6">Specifically deaminates adenosine-37 to inosine in tRNA-Ala.</text>
</comment>
<dbReference type="EMBL" id="JATAAI010000037">
    <property type="protein sequence ID" value="KAK1734706.1"/>
    <property type="molecule type" value="Genomic_DNA"/>
</dbReference>
<keyword evidence="15" id="KW-1185">Reference proteome</keyword>
<evidence type="ECO:0000256" key="6">
    <source>
        <dbReference type="ARBA" id="ARBA00037784"/>
    </source>
</evidence>
<evidence type="ECO:0000256" key="8">
    <source>
        <dbReference type="ARBA" id="ARBA00038940"/>
    </source>
</evidence>
<evidence type="ECO:0000313" key="15">
    <source>
        <dbReference type="Proteomes" id="UP001224775"/>
    </source>
</evidence>
<comment type="cofactor">
    <cofactor evidence="5">
        <name>1D-myo-inositol hexakisphosphate</name>
        <dbReference type="ChEBI" id="CHEBI:58130"/>
    </cofactor>
</comment>
<evidence type="ECO:0000256" key="7">
    <source>
        <dbReference type="ARBA" id="ARBA00038326"/>
    </source>
</evidence>
<reference evidence="14" key="1">
    <citation type="submission" date="2023-06" db="EMBL/GenBank/DDBJ databases">
        <title>Survivors Of The Sea: Transcriptome response of Skeletonema marinoi to long-term dormancy.</title>
        <authorList>
            <person name="Pinder M.I.M."/>
            <person name="Kourtchenko O."/>
            <person name="Robertson E.K."/>
            <person name="Larsson T."/>
            <person name="Maumus F."/>
            <person name="Osuna-Cruz C.M."/>
            <person name="Vancaester E."/>
            <person name="Stenow R."/>
            <person name="Vandepoele K."/>
            <person name="Ploug H."/>
            <person name="Bruchert V."/>
            <person name="Godhe A."/>
            <person name="Topel M."/>
        </authorList>
    </citation>
    <scope>NUCLEOTIDE SEQUENCE</scope>
    <source>
        <strain evidence="14">R05AC</strain>
    </source>
</reference>
<dbReference type="SMART" id="SM00552">
    <property type="entry name" value="ADEAMc"/>
    <property type="match status" value="1"/>
</dbReference>
<dbReference type="AlphaFoldDB" id="A0AAD8XVM9"/>
<protein>
    <recommendedName>
        <fullName evidence="9">tRNA-specific adenosine deaminase 1</fullName>
        <ecNumber evidence="8">3.5.4.34</ecNumber>
    </recommendedName>
    <alternativeName>
        <fullName evidence="10">tRNA-specific adenosine-37 deaminase</fullName>
    </alternativeName>
</protein>
<name>A0AAD8XVM9_9STRA</name>
<evidence type="ECO:0000256" key="2">
    <source>
        <dbReference type="ARBA" id="ARBA00022723"/>
    </source>
</evidence>
<dbReference type="PROSITE" id="PS50141">
    <property type="entry name" value="A_DEAMIN_EDITASE"/>
    <property type="match status" value="1"/>
</dbReference>
<comment type="similarity">
    <text evidence="7">Belongs to the ADAT1 family.</text>
</comment>